<keyword evidence="5" id="KW-0539">Nucleus</keyword>
<dbReference type="PANTHER" id="PTHR46910">
    <property type="entry name" value="TRANSCRIPTION FACTOR PDR1"/>
    <property type="match status" value="1"/>
</dbReference>
<dbReference type="SMART" id="SM00906">
    <property type="entry name" value="Fungal_trans"/>
    <property type="match status" value="1"/>
</dbReference>
<dbReference type="Pfam" id="PF04082">
    <property type="entry name" value="Fungal_trans"/>
    <property type="match status" value="1"/>
</dbReference>
<keyword evidence="3" id="KW-0238">DNA-binding</keyword>
<dbReference type="GO" id="GO:0006351">
    <property type="term" value="P:DNA-templated transcription"/>
    <property type="evidence" value="ECO:0007669"/>
    <property type="project" value="InterPro"/>
</dbReference>
<proteinExistence type="predicted"/>
<sequence length="673" mass="75325">MNAFPSTTLASRRRRITKACDFCREHRVRCEAATPCPPCVANDIVCRRSRPVNTPQKAQRRSNPVQTSQDVPEQPVDSHPVERTPVSDPQLRESVPPLSPSPSANLAWTSHKTDSTLGFIARINAFCGGESQLSPTATAPGSDPSLDQISSFPSTVLQGPPNADCDLSPSQINHLMRIFWSRLRPLMPIVDWKDLIPSSRHTPLQDAVTAFALHYVYHSRLHTRLVGLHWPQFQRRQSTVGMSYFRRSLAAVTQLTTFAAPSLSVIQCYCYLTSYLLDAGHHQAAYNMVGLALRIAQSMNYMDARHRGQPVCQLFRRLWWTLVCLDFRCSRHVGKPVTVHIEDLMWLMPNRESKDVHLSNGLLYHTESIRLTAAALAVNEAMGHRSVLDGAVEPAHLERRAKCLCDSLYHLQDWCDAVSQTQVFPGLVFEVPDAPPDTHDAHEFEGRSEEHSSMVTLLSTLLLLQYHNAIISLHRVFIQFPTYPFVPKSQPKADAHAATALNHALTMIRTTHHRMGLHDVLHGLSEIYQYQWNAVLTIIGFMLAYPYCHRCARAREHLDLALEIFDSAGSENITAARAAALTRHLCTKADTLTQVLGPGQPTPAPTAESETLHDMLSDPAWPVVRAEGTLLPDVHGEAHWAWADLINWDSWSTYCEEVSEAFMDGAEITLPNS</sequence>
<accession>A0A8T8X0L1</accession>
<evidence type="ECO:0000313" key="8">
    <source>
        <dbReference type="EMBL" id="RAH81668.1"/>
    </source>
</evidence>
<dbReference type="Gene3D" id="4.10.240.10">
    <property type="entry name" value="Zn(2)-C6 fungal-type DNA-binding domain"/>
    <property type="match status" value="1"/>
</dbReference>
<dbReference type="SMART" id="SM00066">
    <property type="entry name" value="GAL4"/>
    <property type="match status" value="1"/>
</dbReference>
<organism evidence="8 9">
    <name type="scientific">Aspergillus japonicus CBS 114.51</name>
    <dbReference type="NCBI Taxonomy" id="1448312"/>
    <lineage>
        <taxon>Eukaryota</taxon>
        <taxon>Fungi</taxon>
        <taxon>Dikarya</taxon>
        <taxon>Ascomycota</taxon>
        <taxon>Pezizomycotina</taxon>
        <taxon>Eurotiomycetes</taxon>
        <taxon>Eurotiomycetidae</taxon>
        <taxon>Eurotiales</taxon>
        <taxon>Aspergillaceae</taxon>
        <taxon>Aspergillus</taxon>
        <taxon>Aspergillus subgen. Circumdati</taxon>
    </lineage>
</organism>
<evidence type="ECO:0000256" key="2">
    <source>
        <dbReference type="ARBA" id="ARBA00023015"/>
    </source>
</evidence>
<dbReference type="GeneID" id="37179415"/>
<gene>
    <name evidence="8" type="ORF">BO86DRAFT_430681</name>
</gene>
<feature type="compositionally biased region" description="Polar residues" evidence="6">
    <location>
        <begin position="133"/>
        <end position="157"/>
    </location>
</feature>
<feature type="region of interest" description="Disordered" evidence="6">
    <location>
        <begin position="133"/>
        <end position="164"/>
    </location>
</feature>
<evidence type="ECO:0000256" key="6">
    <source>
        <dbReference type="SAM" id="MobiDB-lite"/>
    </source>
</evidence>
<evidence type="ECO:0000313" key="9">
    <source>
        <dbReference type="Proteomes" id="UP000249497"/>
    </source>
</evidence>
<evidence type="ECO:0000256" key="3">
    <source>
        <dbReference type="ARBA" id="ARBA00023125"/>
    </source>
</evidence>
<feature type="compositionally biased region" description="Polar residues" evidence="6">
    <location>
        <begin position="52"/>
        <end position="71"/>
    </location>
</feature>
<dbReference type="AlphaFoldDB" id="A0A8T8X0L1"/>
<evidence type="ECO:0000256" key="4">
    <source>
        <dbReference type="ARBA" id="ARBA00023163"/>
    </source>
</evidence>
<dbReference type="InterPro" id="IPR050987">
    <property type="entry name" value="AtrR-like"/>
</dbReference>
<dbReference type="InterPro" id="IPR036864">
    <property type="entry name" value="Zn2-C6_fun-type_DNA-bd_sf"/>
</dbReference>
<dbReference type="PANTHER" id="PTHR46910:SF1">
    <property type="entry name" value="MISCELLANEOUS ZN(II)2CYS6 TRANSCRIPTION FACTOR (EUROFUNG)-RELATED"/>
    <property type="match status" value="1"/>
</dbReference>
<keyword evidence="9" id="KW-1185">Reference proteome</keyword>
<dbReference type="PROSITE" id="PS50048">
    <property type="entry name" value="ZN2_CY6_FUNGAL_2"/>
    <property type="match status" value="1"/>
</dbReference>
<dbReference type="GO" id="GO:0000981">
    <property type="term" value="F:DNA-binding transcription factor activity, RNA polymerase II-specific"/>
    <property type="evidence" value="ECO:0007669"/>
    <property type="project" value="InterPro"/>
</dbReference>
<dbReference type="Pfam" id="PF00172">
    <property type="entry name" value="Zn_clus"/>
    <property type="match status" value="1"/>
</dbReference>
<dbReference type="CDD" id="cd00067">
    <property type="entry name" value="GAL4"/>
    <property type="match status" value="1"/>
</dbReference>
<dbReference type="GO" id="GO:0008270">
    <property type="term" value="F:zinc ion binding"/>
    <property type="evidence" value="ECO:0007669"/>
    <property type="project" value="InterPro"/>
</dbReference>
<protein>
    <recommendedName>
        <fullName evidence="7">Zn(2)-C6 fungal-type domain-containing protein</fullName>
    </recommendedName>
</protein>
<dbReference type="RefSeq" id="XP_025527562.1">
    <property type="nucleotide sequence ID" value="XM_025675722.1"/>
</dbReference>
<dbReference type="GO" id="GO:0003677">
    <property type="term" value="F:DNA binding"/>
    <property type="evidence" value="ECO:0007669"/>
    <property type="project" value="UniProtKB-KW"/>
</dbReference>
<dbReference type="InterPro" id="IPR001138">
    <property type="entry name" value="Zn2Cys6_DnaBD"/>
</dbReference>
<evidence type="ECO:0000259" key="7">
    <source>
        <dbReference type="PROSITE" id="PS50048"/>
    </source>
</evidence>
<dbReference type="OrthoDB" id="2283488at2759"/>
<dbReference type="SUPFAM" id="SSF57701">
    <property type="entry name" value="Zn2/Cys6 DNA-binding domain"/>
    <property type="match status" value="1"/>
</dbReference>
<dbReference type="InterPro" id="IPR007219">
    <property type="entry name" value="XnlR_reg_dom"/>
</dbReference>
<evidence type="ECO:0000256" key="5">
    <source>
        <dbReference type="ARBA" id="ARBA00023242"/>
    </source>
</evidence>
<keyword evidence="2" id="KW-0805">Transcription regulation</keyword>
<dbReference type="CDD" id="cd12148">
    <property type="entry name" value="fungal_TF_MHR"/>
    <property type="match status" value="1"/>
</dbReference>
<dbReference type="EMBL" id="KZ824794">
    <property type="protein sequence ID" value="RAH81668.1"/>
    <property type="molecule type" value="Genomic_DNA"/>
</dbReference>
<name>A0A8T8X0L1_ASPJA</name>
<dbReference type="PROSITE" id="PS00463">
    <property type="entry name" value="ZN2_CY6_FUNGAL_1"/>
    <property type="match status" value="1"/>
</dbReference>
<feature type="region of interest" description="Disordered" evidence="6">
    <location>
        <begin position="52"/>
        <end position="107"/>
    </location>
</feature>
<evidence type="ECO:0000256" key="1">
    <source>
        <dbReference type="ARBA" id="ARBA00022723"/>
    </source>
</evidence>
<dbReference type="Proteomes" id="UP000249497">
    <property type="component" value="Unassembled WGS sequence"/>
</dbReference>
<dbReference type="GO" id="GO:0009893">
    <property type="term" value="P:positive regulation of metabolic process"/>
    <property type="evidence" value="ECO:0007669"/>
    <property type="project" value="UniProtKB-ARBA"/>
</dbReference>
<reference evidence="8 9" key="1">
    <citation type="submission" date="2018-02" db="EMBL/GenBank/DDBJ databases">
        <title>The genomes of Aspergillus section Nigri reveals drivers in fungal speciation.</title>
        <authorList>
            <consortium name="DOE Joint Genome Institute"/>
            <person name="Vesth T.C."/>
            <person name="Nybo J."/>
            <person name="Theobald S."/>
            <person name="Brandl J."/>
            <person name="Frisvad J.C."/>
            <person name="Nielsen K.F."/>
            <person name="Lyhne E.K."/>
            <person name="Kogle M.E."/>
            <person name="Kuo A."/>
            <person name="Riley R."/>
            <person name="Clum A."/>
            <person name="Nolan M."/>
            <person name="Lipzen A."/>
            <person name="Salamov A."/>
            <person name="Henrissat B."/>
            <person name="Wiebenga A."/>
            <person name="De vries R.P."/>
            <person name="Grigoriev I.V."/>
            <person name="Mortensen U.H."/>
            <person name="Andersen M.R."/>
            <person name="Baker S.E."/>
        </authorList>
    </citation>
    <scope>NUCLEOTIDE SEQUENCE [LARGE SCALE GENOMIC DNA]</scope>
    <source>
        <strain evidence="8 9">CBS 114.51</strain>
    </source>
</reference>
<keyword evidence="4" id="KW-0804">Transcription</keyword>
<keyword evidence="1" id="KW-0479">Metal-binding</keyword>
<feature type="domain" description="Zn(2)-C6 fungal-type" evidence="7">
    <location>
        <begin position="19"/>
        <end position="48"/>
    </location>
</feature>